<evidence type="ECO:0000313" key="3">
    <source>
        <dbReference type="EMBL" id="KAJ7761762.1"/>
    </source>
</evidence>
<name>A0AAD7NIE5_9AGAR</name>
<sequence>MPIEDSESDPPSRASLDTVRDQVMNEKGLRPPHAARAGICTLTGVYDTYSTQLFPAINARSRDTNAFLGVAQCAHIFPETAEDGDKNRYEKLMGPDVHEYYNIMTMRVGLRHLFDQLDFWFEEVVEEKNTYDIISHNDVVFRQFAAPPRRVTFRVDPTLVAACNAAGSETPKLPSPALLALRAVCSLIAHMSGAGAHGDQILHDPEETPVIEEDGGSAISSTAGSGSRRVPRSRVREHVVMNISFLVFGLNRVIICILKGTKDNNHRTIIATRQHR</sequence>
<comment type="caution">
    <text evidence="3">The sequence shown here is derived from an EMBL/GenBank/DDBJ whole genome shotgun (WGS) entry which is preliminary data.</text>
</comment>
<accession>A0AAD7NIE5</accession>
<gene>
    <name evidence="3" type="ORF">B0H16DRAFT_1455962</name>
</gene>
<organism evidence="3 4">
    <name type="scientific">Mycena metata</name>
    <dbReference type="NCBI Taxonomy" id="1033252"/>
    <lineage>
        <taxon>Eukaryota</taxon>
        <taxon>Fungi</taxon>
        <taxon>Dikarya</taxon>
        <taxon>Basidiomycota</taxon>
        <taxon>Agaricomycotina</taxon>
        <taxon>Agaricomycetes</taxon>
        <taxon>Agaricomycetidae</taxon>
        <taxon>Agaricales</taxon>
        <taxon>Marasmiineae</taxon>
        <taxon>Mycenaceae</taxon>
        <taxon>Mycena</taxon>
    </lineage>
</organism>
<dbReference type="Proteomes" id="UP001215598">
    <property type="component" value="Unassembled WGS sequence"/>
</dbReference>
<reference evidence="3" key="1">
    <citation type="submission" date="2023-03" db="EMBL/GenBank/DDBJ databases">
        <title>Massive genome expansion in bonnet fungi (Mycena s.s.) driven by repeated elements and novel gene families across ecological guilds.</title>
        <authorList>
            <consortium name="Lawrence Berkeley National Laboratory"/>
            <person name="Harder C.B."/>
            <person name="Miyauchi S."/>
            <person name="Viragh M."/>
            <person name="Kuo A."/>
            <person name="Thoen E."/>
            <person name="Andreopoulos B."/>
            <person name="Lu D."/>
            <person name="Skrede I."/>
            <person name="Drula E."/>
            <person name="Henrissat B."/>
            <person name="Morin E."/>
            <person name="Kohler A."/>
            <person name="Barry K."/>
            <person name="LaButti K."/>
            <person name="Morin E."/>
            <person name="Salamov A."/>
            <person name="Lipzen A."/>
            <person name="Mereny Z."/>
            <person name="Hegedus B."/>
            <person name="Baldrian P."/>
            <person name="Stursova M."/>
            <person name="Weitz H."/>
            <person name="Taylor A."/>
            <person name="Grigoriev I.V."/>
            <person name="Nagy L.G."/>
            <person name="Martin F."/>
            <person name="Kauserud H."/>
        </authorList>
    </citation>
    <scope>NUCLEOTIDE SEQUENCE</scope>
    <source>
        <strain evidence="3">CBHHK182m</strain>
    </source>
</reference>
<feature type="domain" description="HNH nuclease" evidence="2">
    <location>
        <begin position="40"/>
        <end position="121"/>
    </location>
</feature>
<protein>
    <recommendedName>
        <fullName evidence="2">HNH nuclease domain-containing protein</fullName>
    </recommendedName>
</protein>
<dbReference type="AlphaFoldDB" id="A0AAD7NIE5"/>
<feature type="compositionally biased region" description="Low complexity" evidence="1">
    <location>
        <begin position="216"/>
        <end position="228"/>
    </location>
</feature>
<evidence type="ECO:0000313" key="4">
    <source>
        <dbReference type="Proteomes" id="UP001215598"/>
    </source>
</evidence>
<proteinExistence type="predicted"/>
<evidence type="ECO:0000256" key="1">
    <source>
        <dbReference type="SAM" id="MobiDB-lite"/>
    </source>
</evidence>
<dbReference type="Pfam" id="PF13391">
    <property type="entry name" value="HNH_2"/>
    <property type="match status" value="1"/>
</dbReference>
<dbReference type="InterPro" id="IPR003615">
    <property type="entry name" value="HNH_nuc"/>
</dbReference>
<dbReference type="EMBL" id="JARKIB010000034">
    <property type="protein sequence ID" value="KAJ7761762.1"/>
    <property type="molecule type" value="Genomic_DNA"/>
</dbReference>
<keyword evidence="4" id="KW-1185">Reference proteome</keyword>
<evidence type="ECO:0000259" key="2">
    <source>
        <dbReference type="Pfam" id="PF13391"/>
    </source>
</evidence>
<feature type="region of interest" description="Disordered" evidence="1">
    <location>
        <begin position="210"/>
        <end position="232"/>
    </location>
</feature>